<reference evidence="1 2" key="1">
    <citation type="submission" date="2020-10" db="EMBL/GenBank/DDBJ databases">
        <title>Nocardioides sp. isolated from sludge.</title>
        <authorList>
            <person name="Zhang X."/>
        </authorList>
    </citation>
    <scope>NUCLEOTIDE SEQUENCE [LARGE SCALE GENOMIC DNA]</scope>
    <source>
        <strain evidence="1 2">Y6</strain>
    </source>
</reference>
<gene>
    <name evidence="1" type="ORF">IEQ44_13835</name>
</gene>
<dbReference type="Proteomes" id="UP000756387">
    <property type="component" value="Unassembled WGS sequence"/>
</dbReference>
<comment type="caution">
    <text evidence="1">The sequence shown here is derived from an EMBL/GenBank/DDBJ whole genome shotgun (WGS) entry which is preliminary data.</text>
</comment>
<proteinExistence type="predicted"/>
<sequence>MSRTVSDAVSGVGGLLLSGATLGVAALRRAPKPLHPRGEVWQGVLTREGGASSRVGVAWLDEPGHDDVLVRRSAAVGLPAWSWDIQGLALRLPQWEGADILLASTGAGPWSRFVLLPARAARISGYTSLLPYPTPVGPVFLRAEPAEKERHVLSYALGRGDWVRFGELRLIARSPEDPSFDPVRSPHPELGNYRWVERLRAPAYVSARRSRGEQ</sequence>
<dbReference type="SUPFAM" id="SSF56634">
    <property type="entry name" value="Heme-dependent catalase-like"/>
    <property type="match status" value="1"/>
</dbReference>
<evidence type="ECO:0000313" key="2">
    <source>
        <dbReference type="Proteomes" id="UP000756387"/>
    </source>
</evidence>
<dbReference type="InterPro" id="IPR020835">
    <property type="entry name" value="Catalase_sf"/>
</dbReference>
<dbReference type="RefSeq" id="WP_193639054.1">
    <property type="nucleotide sequence ID" value="NZ_JADCSA010000015.1"/>
</dbReference>
<evidence type="ECO:0000313" key="1">
    <source>
        <dbReference type="EMBL" id="MBE7325729.1"/>
    </source>
</evidence>
<evidence type="ECO:0008006" key="3">
    <source>
        <dbReference type="Google" id="ProtNLM"/>
    </source>
</evidence>
<organism evidence="1 2">
    <name type="scientific">Nocardioides malaquae</name>
    <dbReference type="NCBI Taxonomy" id="2773426"/>
    <lineage>
        <taxon>Bacteria</taxon>
        <taxon>Bacillati</taxon>
        <taxon>Actinomycetota</taxon>
        <taxon>Actinomycetes</taxon>
        <taxon>Propionibacteriales</taxon>
        <taxon>Nocardioidaceae</taxon>
        <taxon>Nocardioides</taxon>
    </lineage>
</organism>
<accession>A0ABR9RVV2</accession>
<protein>
    <recommendedName>
        <fullName evidence="3">Phosphodiesterase</fullName>
    </recommendedName>
</protein>
<name>A0ABR9RVV2_9ACTN</name>
<keyword evidence="2" id="KW-1185">Reference proteome</keyword>
<dbReference type="EMBL" id="JADCSA010000015">
    <property type="protein sequence ID" value="MBE7325729.1"/>
    <property type="molecule type" value="Genomic_DNA"/>
</dbReference>